<organism evidence="3 4">
    <name type="scientific">Allacma fusca</name>
    <dbReference type="NCBI Taxonomy" id="39272"/>
    <lineage>
        <taxon>Eukaryota</taxon>
        <taxon>Metazoa</taxon>
        <taxon>Ecdysozoa</taxon>
        <taxon>Arthropoda</taxon>
        <taxon>Hexapoda</taxon>
        <taxon>Collembola</taxon>
        <taxon>Symphypleona</taxon>
        <taxon>Sminthuridae</taxon>
        <taxon>Allacma</taxon>
    </lineage>
</organism>
<dbReference type="GO" id="GO:0008028">
    <property type="term" value="F:monocarboxylic acid transmembrane transporter activity"/>
    <property type="evidence" value="ECO:0007669"/>
    <property type="project" value="TreeGrafter"/>
</dbReference>
<feature type="transmembrane region" description="Helical" evidence="2">
    <location>
        <begin position="835"/>
        <end position="861"/>
    </location>
</feature>
<feature type="transmembrane region" description="Helical" evidence="2">
    <location>
        <begin position="169"/>
        <end position="195"/>
    </location>
</feature>
<feature type="region of interest" description="Disordered" evidence="1">
    <location>
        <begin position="1"/>
        <end position="41"/>
    </location>
</feature>
<dbReference type="PANTHER" id="PTHR11360">
    <property type="entry name" value="MONOCARBOXYLATE TRANSPORTER"/>
    <property type="match status" value="1"/>
</dbReference>
<feature type="region of interest" description="Disordered" evidence="1">
    <location>
        <begin position="910"/>
        <end position="942"/>
    </location>
</feature>
<reference evidence="3" key="1">
    <citation type="submission" date="2021-06" db="EMBL/GenBank/DDBJ databases">
        <authorList>
            <person name="Hodson N. C."/>
            <person name="Mongue J. A."/>
            <person name="Jaron S. K."/>
        </authorList>
    </citation>
    <scope>NUCLEOTIDE SEQUENCE</scope>
</reference>
<dbReference type="EMBL" id="CAJVCH010543846">
    <property type="protein sequence ID" value="CAG7827516.1"/>
    <property type="molecule type" value="Genomic_DNA"/>
</dbReference>
<feature type="transmembrane region" description="Helical" evidence="2">
    <location>
        <begin position="743"/>
        <end position="761"/>
    </location>
</feature>
<feature type="transmembrane region" description="Helical" evidence="2">
    <location>
        <begin position="773"/>
        <end position="793"/>
    </location>
</feature>
<keyword evidence="2" id="KW-0812">Transmembrane</keyword>
<feature type="transmembrane region" description="Helical" evidence="2">
    <location>
        <begin position="799"/>
        <end position="823"/>
    </location>
</feature>
<feature type="transmembrane region" description="Helical" evidence="2">
    <location>
        <begin position="708"/>
        <end position="731"/>
    </location>
</feature>
<feature type="transmembrane region" description="Helical" evidence="2">
    <location>
        <begin position="114"/>
        <end position="136"/>
    </location>
</feature>
<keyword evidence="4" id="KW-1185">Reference proteome</keyword>
<evidence type="ECO:0000313" key="3">
    <source>
        <dbReference type="EMBL" id="CAG7827516.1"/>
    </source>
</evidence>
<evidence type="ECO:0000313" key="4">
    <source>
        <dbReference type="Proteomes" id="UP000708208"/>
    </source>
</evidence>
<feature type="compositionally biased region" description="Polar residues" evidence="1">
    <location>
        <begin position="422"/>
        <end position="464"/>
    </location>
</feature>
<feature type="compositionally biased region" description="Polar residues" evidence="1">
    <location>
        <begin position="543"/>
        <end position="560"/>
    </location>
</feature>
<feature type="transmembrane region" description="Helical" evidence="2">
    <location>
        <begin position="202"/>
        <end position="224"/>
    </location>
</feature>
<dbReference type="AlphaFoldDB" id="A0A8J2PTP9"/>
<gene>
    <name evidence="3" type="ORF">AFUS01_LOCUS37500</name>
</gene>
<feature type="compositionally biased region" description="Polar residues" evidence="1">
    <location>
        <begin position="18"/>
        <end position="27"/>
    </location>
</feature>
<dbReference type="InterPro" id="IPR050327">
    <property type="entry name" value="Proton-linked_MCT"/>
</dbReference>
<feature type="region of interest" description="Disordered" evidence="1">
    <location>
        <begin position="523"/>
        <end position="560"/>
    </location>
</feature>
<feature type="transmembrane region" description="Helical" evidence="2">
    <location>
        <begin position="230"/>
        <end position="250"/>
    </location>
</feature>
<dbReference type="Proteomes" id="UP000708208">
    <property type="component" value="Unassembled WGS sequence"/>
</dbReference>
<comment type="caution">
    <text evidence="3">The sequence shown here is derived from an EMBL/GenBank/DDBJ whole genome shotgun (WGS) entry which is preliminary data.</text>
</comment>
<feature type="transmembrane region" description="Helical" evidence="2">
    <location>
        <begin position="867"/>
        <end position="887"/>
    </location>
</feature>
<evidence type="ECO:0000256" key="1">
    <source>
        <dbReference type="SAM" id="MobiDB-lite"/>
    </source>
</evidence>
<proteinExistence type="predicted"/>
<feature type="transmembrane region" description="Helical" evidence="2">
    <location>
        <begin position="143"/>
        <end position="163"/>
    </location>
</feature>
<feature type="transmembrane region" description="Helical" evidence="2">
    <location>
        <begin position="74"/>
        <end position="94"/>
    </location>
</feature>
<sequence length="942" mass="101106">MQRNNSNQSFNRMKRNSSRVSNDSTGDGPNAGGDDQQEKMPLNDEYMMDDDIDDDELLYDMMETGVPAPPDGGWGWVIVFASFMCNLIVDGIAYSFGVFLATFAESFGEEKGNVAWVGSLLSGVYLLVGPVVSALTNKFGCRIICIAGSIVACIGFALSSLSGDLATMIVTYGIIGGIGFGMIYLPAVVCVSYYFESKRALATGLAVCGSGVGTFLFAPISSYLLSVTTWQNANLIFAGLCFCCGIFGMLMRPLEITRMEDDGDYDNEEDIENGPESNQVHIPRRGKNLLQRMAEEKRNYLEKGSIAGSSYFMVQLPDGTMERRMKLPLNVDPGVHSSFNLDQLVPGTPITPVPTLATLPTITEADQKSTTVTDSLNANVPTSVKIDDPIIEEELIVSIPEPIAEEEEEANTSTKSDDEDVTNSNSSRPVPINSQRRNSDVSNSNGTTPSSSFRANELSLSKSPTKPIPVRVGSLVGSGSGRGMTRNGSAPQFNAGRSIPKNGSVPFFDRMPRRQSYKAVPLGSSVKENQLEPPTAATKRVLSKSNLSESNRRGSSNFKSSMTSFVSSKMNNLGVPQEDDYTSLWSKGELSEGLVFSSSRKDSEQYNPPPRIIRPLSRKDIFFTGSIVHLPEFQSQKSISSYRQSILNLPKAAGSMAGSAMVGPGEKGFDGADGVGPPGSTCCSCLSSGAFKAALGQLMDFGLLKNPVFLFVAVSNIFGMLGFYVPFVYLIDSAQNKGIDKDQAAYLLSIIGITNTVGRVLSGVISDLPQVSALLMNNLCLLLSGICIALVPFCASFNAYVAIAVFFGLFVSGYVSLTSIMLVELLGLENLTNAFGLLILFRGAASIVGSPLAGAVLTAVGNYEVPFFLAGGFLIISSIISFMVPFVTRCAPPKPVLEPRTFVGTALEDIPEDEDESCRDSAEQSVNEENEKNVVDNVESCL</sequence>
<dbReference type="InterPro" id="IPR011701">
    <property type="entry name" value="MFS"/>
</dbReference>
<name>A0A8J2PTP9_9HEXA</name>
<keyword evidence="2" id="KW-0472">Membrane</keyword>
<protein>
    <submittedName>
        <fullName evidence="3">Uncharacterized protein</fullName>
    </submittedName>
</protein>
<dbReference type="PANTHER" id="PTHR11360:SF286">
    <property type="entry name" value="GH22266P"/>
    <property type="match status" value="1"/>
</dbReference>
<evidence type="ECO:0000256" key="2">
    <source>
        <dbReference type="SAM" id="Phobius"/>
    </source>
</evidence>
<feature type="region of interest" description="Disordered" evidence="1">
    <location>
        <begin position="399"/>
        <end position="509"/>
    </location>
</feature>
<dbReference type="Pfam" id="PF07690">
    <property type="entry name" value="MFS_1"/>
    <property type="match status" value="2"/>
</dbReference>
<feature type="compositionally biased region" description="Polar residues" evidence="1">
    <location>
        <begin position="1"/>
        <end position="11"/>
    </location>
</feature>
<accession>A0A8J2PTP9</accession>
<keyword evidence="2" id="KW-1133">Transmembrane helix</keyword>
<dbReference type="OrthoDB" id="2213137at2759"/>